<dbReference type="RefSeq" id="XP_010253225.1">
    <property type="nucleotide sequence ID" value="XM_010254923.2"/>
</dbReference>
<gene>
    <name evidence="5 6" type="primary">LOC104594579</name>
</gene>
<dbReference type="SUPFAM" id="SSF52087">
    <property type="entry name" value="CRAL/TRIO domain"/>
    <property type="match status" value="1"/>
</dbReference>
<evidence type="ECO:0000313" key="5">
    <source>
        <dbReference type="RefSeq" id="XP_010253224.1"/>
    </source>
</evidence>
<evidence type="ECO:0000256" key="1">
    <source>
        <dbReference type="SAM" id="MobiDB-lite"/>
    </source>
</evidence>
<dbReference type="Pfam" id="PF00650">
    <property type="entry name" value="CRAL_TRIO"/>
    <property type="match status" value="1"/>
</dbReference>
<dbReference type="OrthoDB" id="1434354at2759"/>
<keyword evidence="2" id="KW-0812">Transmembrane</keyword>
<dbReference type="Proteomes" id="UP000189703">
    <property type="component" value="Unplaced"/>
</dbReference>
<dbReference type="eggNOG" id="KOG1471">
    <property type="taxonomic scope" value="Eukaryota"/>
</dbReference>
<dbReference type="PANTHER" id="PTHR47041:SF2">
    <property type="entry name" value="SEC14 CYTOSOLIC FACTOR FAMILY PROTEIN _ PHOSPHOGLYCERIDE TRANSFER FAMILY PROTEIN"/>
    <property type="match status" value="1"/>
</dbReference>
<organism evidence="4 6">
    <name type="scientific">Nelumbo nucifera</name>
    <name type="common">Sacred lotus</name>
    <dbReference type="NCBI Taxonomy" id="4432"/>
    <lineage>
        <taxon>Eukaryota</taxon>
        <taxon>Viridiplantae</taxon>
        <taxon>Streptophyta</taxon>
        <taxon>Embryophyta</taxon>
        <taxon>Tracheophyta</taxon>
        <taxon>Spermatophyta</taxon>
        <taxon>Magnoliopsida</taxon>
        <taxon>Proteales</taxon>
        <taxon>Nelumbonaceae</taxon>
        <taxon>Nelumbo</taxon>
    </lineage>
</organism>
<dbReference type="OMA" id="WNPFRVL"/>
<dbReference type="KEGG" id="nnu:104594579"/>
<dbReference type="PANTHER" id="PTHR47041">
    <property type="entry name" value="SEC14 CYTOSOLIC FACTOR FAMILY PROTEIN / PHOSPHOGLYCERIDE TRANSFER FAMILY PROTEIN"/>
    <property type="match status" value="1"/>
</dbReference>
<dbReference type="RefSeq" id="XP_010253224.1">
    <property type="nucleotide sequence ID" value="XM_010254922.2"/>
</dbReference>
<dbReference type="CDD" id="cd00170">
    <property type="entry name" value="SEC14"/>
    <property type="match status" value="1"/>
</dbReference>
<proteinExistence type="predicted"/>
<name>A0A1U7ZJD5_NELNU</name>
<sequence length="481" mass="54629">MGDPSHASHASKTLEVPTVVMHRKRQDRCLVASAPKSFSRKVFRHITSLDHGRLGFTAGPAALFLLKVAALEIVRRVSRAKCPFAWFSLQTLQILCYPPFKWIERWPVFKGLVKGMQTLSRPLLFLSIATVFSDQSECSKETSEETTGSQQYLEPQSEESTLDTRTNDESETPQSMPSESWLIQLHRELEKQGITLPERINEDELCRFYTAANGDFSCLLSSIKKTIRWRETYRILSAQELEVWSHLVFWHGCDAKLRPCLIIRLGLACSSLASHDRPRFAQAVVSQVEHGVLHLVNIEDPQITVLMDCEGLSPLRFPMQMMRSCLALMQNHYPNRLACFFVIRLPPVVRVIAQTFIQVLKPVTRKKLRIEGDTYQKVLSEFLQTLPAFLGGSCTCFKCVNLGSRDIWRQTGRETDKRRLVVDSSNHEDLSSAVDAYPVDFDMNGNWDQVLRTAIVAILMLFIFSAFIGGLYDPDGLPMLS</sequence>
<dbReference type="GeneID" id="104594579"/>
<evidence type="ECO:0000256" key="2">
    <source>
        <dbReference type="SAM" id="Phobius"/>
    </source>
</evidence>
<dbReference type="SMART" id="SM00516">
    <property type="entry name" value="SEC14"/>
    <property type="match status" value="1"/>
</dbReference>
<dbReference type="Gene3D" id="3.40.525.10">
    <property type="entry name" value="CRAL-TRIO lipid binding domain"/>
    <property type="match status" value="1"/>
</dbReference>
<dbReference type="AlphaFoldDB" id="A0A1U7ZJD5"/>
<dbReference type="InterPro" id="IPR036865">
    <property type="entry name" value="CRAL-TRIO_dom_sf"/>
</dbReference>
<feature type="domain" description="CRAL-TRIO" evidence="3">
    <location>
        <begin position="237"/>
        <end position="398"/>
    </location>
</feature>
<evidence type="ECO:0000259" key="3">
    <source>
        <dbReference type="PROSITE" id="PS50191"/>
    </source>
</evidence>
<accession>A0A1U7ZJD5</accession>
<reference evidence="5 6" key="1">
    <citation type="submission" date="2025-04" db="UniProtKB">
        <authorList>
            <consortium name="RefSeq"/>
        </authorList>
    </citation>
    <scope>IDENTIFICATION</scope>
</reference>
<dbReference type="InterPro" id="IPR001251">
    <property type="entry name" value="CRAL-TRIO_dom"/>
</dbReference>
<keyword evidence="2" id="KW-1133">Transmembrane helix</keyword>
<feature type="transmembrane region" description="Helical" evidence="2">
    <location>
        <begin position="450"/>
        <end position="472"/>
    </location>
</feature>
<dbReference type="STRING" id="4432.A0A1U7ZJD5"/>
<keyword evidence="4" id="KW-1185">Reference proteome</keyword>
<evidence type="ECO:0000313" key="4">
    <source>
        <dbReference type="Proteomes" id="UP000189703"/>
    </source>
</evidence>
<keyword evidence="2" id="KW-0472">Membrane</keyword>
<feature type="region of interest" description="Disordered" evidence="1">
    <location>
        <begin position="139"/>
        <end position="177"/>
    </location>
</feature>
<dbReference type="PROSITE" id="PS50191">
    <property type="entry name" value="CRAL_TRIO"/>
    <property type="match status" value="1"/>
</dbReference>
<protein>
    <submittedName>
        <fullName evidence="5 6">Uncharacterized protein LOC104594579</fullName>
    </submittedName>
</protein>
<evidence type="ECO:0000313" key="6">
    <source>
        <dbReference type="RefSeq" id="XP_010253225.1"/>
    </source>
</evidence>